<feature type="transmembrane region" description="Helical" evidence="6">
    <location>
        <begin position="199"/>
        <end position="216"/>
    </location>
</feature>
<dbReference type="EMBL" id="FPCG01000009">
    <property type="protein sequence ID" value="SFV24089.1"/>
    <property type="molecule type" value="Genomic_DNA"/>
</dbReference>
<evidence type="ECO:0000256" key="3">
    <source>
        <dbReference type="ARBA" id="ARBA00022692"/>
    </source>
</evidence>
<evidence type="ECO:0000256" key="2">
    <source>
        <dbReference type="ARBA" id="ARBA00022475"/>
    </source>
</evidence>
<sequence>MTSMTGTLPILTLFLGRLFQDRKVWLLPVTAYAVVGALALTVTAGARSFWGIEGDWGGFYTLLSIFALMLLSIPLMGLAGSAARLLARRRDERLSSLRLIGASSWTVRSLAVTEAAVLAAVGLVVGTVVYLALMPLVGLLQFAGRPIGVAGMWLGVPILLLVLGVLMLMAVGSSVMGLQRIEISPLGVRTRQAPARAHWVWALVAVGAVTAAQFLVRSTGAQDMAMVLVMMLIGFGLPMLALHFIGPWLIAVLTRRTLRRADTPERLVAARSVLESPQQAWRQIGGVAVTTYIGVVGGAGMALAGSASSTGMRAEDMLMTQDLRTGVLLTMLISFLLTACSVGITQAAQVLDRAELYRGLGQLGMTRTHLDGIRRRAVFGPLWIVLGFALTAAVVTTLPVLGLSLVLAPVSMLVVAATLIGGVLLVRGGVSASGPTLRGVLAEA</sequence>
<feature type="transmembrane region" description="Helical" evidence="6">
    <location>
        <begin position="284"/>
        <end position="307"/>
    </location>
</feature>
<feature type="transmembrane region" description="Helical" evidence="6">
    <location>
        <begin position="406"/>
        <end position="426"/>
    </location>
</feature>
<gene>
    <name evidence="8" type="ORF">SAMN04487966_109117</name>
</gene>
<feature type="transmembrane region" description="Helical" evidence="6">
    <location>
        <begin position="327"/>
        <end position="348"/>
    </location>
</feature>
<comment type="subcellular location">
    <subcellularLocation>
        <location evidence="1">Cell membrane</location>
        <topology evidence="1">Multi-pass membrane protein</topology>
    </subcellularLocation>
</comment>
<feature type="transmembrane region" description="Helical" evidence="6">
    <location>
        <begin position="377"/>
        <end position="400"/>
    </location>
</feature>
<evidence type="ECO:0000313" key="8">
    <source>
        <dbReference type="EMBL" id="SFV24089.1"/>
    </source>
</evidence>
<dbReference type="STRING" id="574650.SAMN04487966_109117"/>
<keyword evidence="4 6" id="KW-1133">Transmembrane helix</keyword>
<feature type="transmembrane region" description="Helical" evidence="6">
    <location>
        <begin position="107"/>
        <end position="133"/>
    </location>
</feature>
<evidence type="ECO:0000256" key="4">
    <source>
        <dbReference type="ARBA" id="ARBA00022989"/>
    </source>
</evidence>
<protein>
    <submittedName>
        <fullName evidence="8">FtsX-like permease family protein</fullName>
    </submittedName>
</protein>
<feature type="transmembrane region" description="Helical" evidence="6">
    <location>
        <begin position="228"/>
        <end position="250"/>
    </location>
</feature>
<keyword evidence="3 6" id="KW-0812">Transmembrane</keyword>
<dbReference type="Pfam" id="PF02687">
    <property type="entry name" value="FtsX"/>
    <property type="match status" value="1"/>
</dbReference>
<feature type="transmembrane region" description="Helical" evidence="6">
    <location>
        <begin position="153"/>
        <end position="178"/>
    </location>
</feature>
<evidence type="ECO:0000256" key="5">
    <source>
        <dbReference type="ARBA" id="ARBA00023136"/>
    </source>
</evidence>
<keyword evidence="5 6" id="KW-0472">Membrane</keyword>
<evidence type="ECO:0000259" key="7">
    <source>
        <dbReference type="Pfam" id="PF02687"/>
    </source>
</evidence>
<accession>A0A1I7MQE3</accession>
<feature type="domain" description="ABC3 transporter permease C-terminal" evidence="7">
    <location>
        <begin position="65"/>
        <end position="175"/>
    </location>
</feature>
<organism evidence="8 9">
    <name type="scientific">Micrococcus terreus</name>
    <dbReference type="NCBI Taxonomy" id="574650"/>
    <lineage>
        <taxon>Bacteria</taxon>
        <taxon>Bacillati</taxon>
        <taxon>Actinomycetota</taxon>
        <taxon>Actinomycetes</taxon>
        <taxon>Micrococcales</taxon>
        <taxon>Micrococcaceae</taxon>
        <taxon>Micrococcus</taxon>
    </lineage>
</organism>
<dbReference type="InterPro" id="IPR003838">
    <property type="entry name" value="ABC3_permease_C"/>
</dbReference>
<evidence type="ECO:0000256" key="1">
    <source>
        <dbReference type="ARBA" id="ARBA00004651"/>
    </source>
</evidence>
<dbReference type="Proteomes" id="UP000198881">
    <property type="component" value="Unassembled WGS sequence"/>
</dbReference>
<keyword evidence="9" id="KW-1185">Reference proteome</keyword>
<keyword evidence="2" id="KW-1003">Cell membrane</keyword>
<reference evidence="8 9" key="1">
    <citation type="submission" date="2016-10" db="EMBL/GenBank/DDBJ databases">
        <authorList>
            <person name="de Groot N.N."/>
        </authorList>
    </citation>
    <scope>NUCLEOTIDE SEQUENCE [LARGE SCALE GENOMIC DNA]</scope>
    <source>
        <strain evidence="8 9">CGMCC 1.7054</strain>
    </source>
</reference>
<feature type="transmembrane region" description="Helical" evidence="6">
    <location>
        <begin position="24"/>
        <end position="46"/>
    </location>
</feature>
<evidence type="ECO:0000256" key="6">
    <source>
        <dbReference type="SAM" id="Phobius"/>
    </source>
</evidence>
<feature type="transmembrane region" description="Helical" evidence="6">
    <location>
        <begin position="58"/>
        <end position="86"/>
    </location>
</feature>
<dbReference type="AlphaFoldDB" id="A0A1I7MQE3"/>
<evidence type="ECO:0000313" key="9">
    <source>
        <dbReference type="Proteomes" id="UP000198881"/>
    </source>
</evidence>
<name>A0A1I7MQE3_9MICC</name>
<proteinExistence type="predicted"/>
<dbReference type="GO" id="GO:0005886">
    <property type="term" value="C:plasma membrane"/>
    <property type="evidence" value="ECO:0007669"/>
    <property type="project" value="UniProtKB-SubCell"/>
</dbReference>